<evidence type="ECO:0000256" key="2">
    <source>
        <dbReference type="ARBA" id="ARBA00022827"/>
    </source>
</evidence>
<keyword evidence="2" id="KW-0274">FAD</keyword>
<dbReference type="InterPro" id="IPR002938">
    <property type="entry name" value="FAD-bd"/>
</dbReference>
<keyword evidence="1" id="KW-0285">Flavoprotein</keyword>
<comment type="caution">
    <text evidence="6">The sequence shown here is derived from an EMBL/GenBank/DDBJ whole genome shotgun (WGS) entry which is preliminary data.</text>
</comment>
<evidence type="ECO:0000313" key="7">
    <source>
        <dbReference type="Proteomes" id="UP000549052"/>
    </source>
</evidence>
<sequence>MTSQHVDVAIIGGGPGGLALAQGLKKNGIEVAVFEKDRARTDYVQGFRLRLRQRGLDALERNLPSHLFDTFIDTLGRAPHQNILLNEKFEHLDDGNTPDAEADDTHLEKSVSRITLRQILLTELNDIVQYGKIFSHYVEQPDSSIVAHFEDGSSVSANVLVGADGEKSRVRQQLLPELQTYDTGVRRLAGKMTLAAAESHNISPLLLDFNANIKPGAGHGLMVTSHRVNPEAYRKYGLIGADDATHRKIEGFHFNNTTSYVWWNTAFGAGELAPDDVLSRLERGELIALLLSKIGHWHPGILDLIRYSDPSTVALLRVRTSRPPQPWQTSRVTLLGDAIHSMTYFRALGGNTAIYDAGLLARELVKAKLGQNTLLAALSTYETAMLQHGSEAVRSSLVAMQRNVFGHTPTELV</sequence>
<dbReference type="Proteomes" id="UP000549052">
    <property type="component" value="Unassembled WGS sequence"/>
</dbReference>
<dbReference type="GO" id="GO:0071949">
    <property type="term" value="F:FAD binding"/>
    <property type="evidence" value="ECO:0007669"/>
    <property type="project" value="InterPro"/>
</dbReference>
<evidence type="ECO:0000256" key="4">
    <source>
        <dbReference type="ARBA" id="ARBA00023033"/>
    </source>
</evidence>
<dbReference type="PANTHER" id="PTHR47178">
    <property type="entry name" value="MONOOXYGENASE, FAD-BINDING"/>
    <property type="match status" value="1"/>
</dbReference>
<dbReference type="GO" id="GO:0004497">
    <property type="term" value="F:monooxygenase activity"/>
    <property type="evidence" value="ECO:0007669"/>
    <property type="project" value="UniProtKB-KW"/>
</dbReference>
<dbReference type="AlphaFoldDB" id="A0A839EP72"/>
<name>A0A839EP72_9HYPH</name>
<accession>A0A839EP72</accession>
<dbReference type="RefSeq" id="WP_182550691.1">
    <property type="nucleotide sequence ID" value="NZ_JACGXN010000006.1"/>
</dbReference>
<dbReference type="SUPFAM" id="SSF51905">
    <property type="entry name" value="FAD/NAD(P)-binding domain"/>
    <property type="match status" value="1"/>
</dbReference>
<dbReference type="Pfam" id="PF01494">
    <property type="entry name" value="FAD_binding_3"/>
    <property type="match status" value="2"/>
</dbReference>
<dbReference type="PRINTS" id="PR00420">
    <property type="entry name" value="RNGMNOXGNASE"/>
</dbReference>
<evidence type="ECO:0000256" key="1">
    <source>
        <dbReference type="ARBA" id="ARBA00022630"/>
    </source>
</evidence>
<gene>
    <name evidence="6" type="ORF">FHW16_003747</name>
</gene>
<keyword evidence="3" id="KW-0560">Oxidoreductase</keyword>
<keyword evidence="4" id="KW-0503">Monooxygenase</keyword>
<keyword evidence="7" id="KW-1185">Reference proteome</keyword>
<dbReference type="Gene3D" id="3.50.50.60">
    <property type="entry name" value="FAD/NAD(P)-binding domain"/>
    <property type="match status" value="1"/>
</dbReference>
<proteinExistence type="predicted"/>
<protein>
    <submittedName>
        <fullName evidence="6">2-polyprenyl-6-methoxyphenol hydroxylase-like FAD-dependent oxidoreductase</fullName>
    </submittedName>
</protein>
<feature type="domain" description="FAD-binding" evidence="5">
    <location>
        <begin position="325"/>
        <end position="395"/>
    </location>
</feature>
<evidence type="ECO:0000256" key="3">
    <source>
        <dbReference type="ARBA" id="ARBA00023002"/>
    </source>
</evidence>
<dbReference type="InterPro" id="IPR036188">
    <property type="entry name" value="FAD/NAD-bd_sf"/>
</dbReference>
<dbReference type="PANTHER" id="PTHR47178:SF6">
    <property type="entry name" value="FAD-BINDING DOMAIN-CONTAINING PROTEIN"/>
    <property type="match status" value="1"/>
</dbReference>
<feature type="domain" description="FAD-binding" evidence="5">
    <location>
        <begin position="6"/>
        <end position="48"/>
    </location>
</feature>
<organism evidence="6 7">
    <name type="scientific">Phyllobacterium myrsinacearum</name>
    <dbReference type="NCBI Taxonomy" id="28101"/>
    <lineage>
        <taxon>Bacteria</taxon>
        <taxon>Pseudomonadati</taxon>
        <taxon>Pseudomonadota</taxon>
        <taxon>Alphaproteobacteria</taxon>
        <taxon>Hyphomicrobiales</taxon>
        <taxon>Phyllobacteriaceae</taxon>
        <taxon>Phyllobacterium</taxon>
    </lineage>
</organism>
<reference evidence="6 7" key="1">
    <citation type="submission" date="2020-07" db="EMBL/GenBank/DDBJ databases">
        <title>Genomic Encyclopedia of Type Strains, Phase IV (KMG-V): Genome sequencing to study the core and pangenomes of soil and plant-associated prokaryotes.</title>
        <authorList>
            <person name="Whitman W."/>
        </authorList>
    </citation>
    <scope>NUCLEOTIDE SEQUENCE [LARGE SCALE GENOMIC DNA]</scope>
    <source>
        <strain evidence="6 7">AN3</strain>
    </source>
</reference>
<evidence type="ECO:0000259" key="5">
    <source>
        <dbReference type="Pfam" id="PF01494"/>
    </source>
</evidence>
<evidence type="ECO:0000313" key="6">
    <source>
        <dbReference type="EMBL" id="MBA8880028.1"/>
    </source>
</evidence>
<dbReference type="EMBL" id="JACGXN010000006">
    <property type="protein sequence ID" value="MBA8880028.1"/>
    <property type="molecule type" value="Genomic_DNA"/>
</dbReference>